<dbReference type="PANTHER" id="PTHR21277">
    <property type="entry name" value="TRANSCRIPTIONAL ADAPTER 1"/>
    <property type="match status" value="1"/>
</dbReference>
<proteinExistence type="predicted"/>
<dbReference type="Proteomes" id="UP000000763">
    <property type="component" value="Chromosome 4"/>
</dbReference>
<feature type="region of interest" description="Disordered" evidence="5">
    <location>
        <begin position="1"/>
        <end position="36"/>
    </location>
</feature>
<feature type="compositionally biased region" description="Low complexity" evidence="5">
    <location>
        <begin position="12"/>
        <end position="21"/>
    </location>
</feature>
<reference evidence="7" key="2">
    <citation type="journal article" date="2008" name="Nucleic Acids Res.">
        <title>The rice annotation project database (RAP-DB): 2008 update.</title>
        <authorList>
            <consortium name="The rice annotation project (RAP)"/>
        </authorList>
    </citation>
    <scope>GENOME REANNOTATION</scope>
    <source>
        <strain evidence="7">cv. Nipponbare</strain>
    </source>
</reference>
<dbReference type="KEGG" id="dosa:Os04g0658100"/>
<sequence>MDMVREEAWPLAAPQQQQQQPSAPPPQPQAQQQNGRIDLREVKLQLEKRLGPDRSRRYFSYLKGYLSNRLSKADFDKVCLQTLGRENLRVHNQLIRSVLYNAYHAKCPPPTPAPDVGRSVGATVKKVCQPGEALNSCNGDIRLLQMQGSRHMSTMQDHQSKDRMKSTGLSCRVDASANHSQITHGGAAVPENGTLSSSDLKRSVHFQHESAEPLAKHQRVEQSPTGNIIKLRRSMSNVSDHSAEASNSPVRAPLGIPFCSASVGGARKLPPPLISAGEDHCTSCCEHRELLNTEALHRRMEKTAESLGLAGVTLDCADLLNNGLDKYLKNLIRSSVELIGANVQSDARKGELYKQHAYGKHMNGVWLPNHVQMQSGSGPSGATNDIRNHHLISLDDFKVAMQLNPQQLGEDWPVLLEKICLCSPEEND</sequence>
<dbReference type="EMBL" id="AP008210">
    <property type="protein sequence ID" value="BAF16041.1"/>
    <property type="molecule type" value="Genomic_DNA"/>
</dbReference>
<dbReference type="InterPro" id="IPR024738">
    <property type="entry name" value="Hfi1/Tada1"/>
</dbReference>
<evidence type="ECO:0000256" key="2">
    <source>
        <dbReference type="ARBA" id="ARBA00023015"/>
    </source>
</evidence>
<name>A0A0P0WFW6_ORYSJ</name>
<dbReference type="GO" id="GO:0005634">
    <property type="term" value="C:nucleus"/>
    <property type="evidence" value="ECO:0007669"/>
    <property type="project" value="UniProtKB-SubCell"/>
</dbReference>
<dbReference type="AlphaFoldDB" id="A0A0P0WFW6"/>
<dbReference type="GO" id="GO:0000124">
    <property type="term" value="C:SAGA complex"/>
    <property type="evidence" value="ECO:0007669"/>
    <property type="project" value="UniProtKB-ARBA"/>
</dbReference>
<dbReference type="OMA" id="MGMEDNV"/>
<keyword evidence="2" id="KW-0805">Transcription regulation</keyword>
<comment type="subcellular location">
    <subcellularLocation>
        <location evidence="1">Nucleus</location>
    </subcellularLocation>
</comment>
<organism evidence="6 7">
    <name type="scientific">Oryza sativa subsp. japonica</name>
    <name type="common">Rice</name>
    <dbReference type="NCBI Taxonomy" id="39947"/>
    <lineage>
        <taxon>Eukaryota</taxon>
        <taxon>Viridiplantae</taxon>
        <taxon>Streptophyta</taxon>
        <taxon>Embryophyta</taxon>
        <taxon>Tracheophyta</taxon>
        <taxon>Spermatophyta</taxon>
        <taxon>Magnoliopsida</taxon>
        <taxon>Liliopsida</taxon>
        <taxon>Poales</taxon>
        <taxon>Poaceae</taxon>
        <taxon>BOP clade</taxon>
        <taxon>Oryzoideae</taxon>
        <taxon>Oryzeae</taxon>
        <taxon>Oryzinae</taxon>
        <taxon>Oryza</taxon>
        <taxon>Oryza sativa</taxon>
    </lineage>
</organism>
<evidence type="ECO:0000256" key="1">
    <source>
        <dbReference type="ARBA" id="ARBA00004123"/>
    </source>
</evidence>
<evidence type="ECO:0000313" key="7">
    <source>
        <dbReference type="Proteomes" id="UP000000763"/>
    </source>
</evidence>
<dbReference type="Gramene" id="Os04t0658100-01">
    <property type="protein sequence ID" value="Os04t0658100-01"/>
    <property type="gene ID" value="Os04g0658100"/>
</dbReference>
<keyword evidence="4" id="KW-0539">Nucleus</keyword>
<evidence type="ECO:0000313" key="6">
    <source>
        <dbReference type="EMBL" id="BAF16041.1"/>
    </source>
</evidence>
<dbReference type="OrthoDB" id="10264870at2759"/>
<dbReference type="PANTHER" id="PTHR21277:SF5">
    <property type="entry name" value="TRANSCRIPTIONAL ADAPTER 1"/>
    <property type="match status" value="1"/>
</dbReference>
<reference evidence="6 7" key="1">
    <citation type="journal article" date="2005" name="Nature">
        <title>The map-based sequence of the rice genome.</title>
        <authorList>
            <consortium name="International rice genome sequencing project (IRGSP)"/>
            <person name="Matsumoto T."/>
            <person name="Wu J."/>
            <person name="Kanamori H."/>
            <person name="Katayose Y."/>
            <person name="Fujisawa M."/>
            <person name="Namiki N."/>
            <person name="Mizuno H."/>
            <person name="Yamamoto K."/>
            <person name="Antonio B.A."/>
            <person name="Baba T."/>
            <person name="Sakata K."/>
            <person name="Nagamura Y."/>
            <person name="Aoki H."/>
            <person name="Arikawa K."/>
            <person name="Arita K."/>
            <person name="Bito T."/>
            <person name="Chiden Y."/>
            <person name="Fujitsuka N."/>
            <person name="Fukunaka R."/>
            <person name="Hamada M."/>
            <person name="Harada C."/>
            <person name="Hayashi A."/>
            <person name="Hijishita S."/>
            <person name="Honda M."/>
            <person name="Hosokawa S."/>
            <person name="Ichikawa Y."/>
            <person name="Idonuma A."/>
            <person name="Iijima M."/>
            <person name="Ikeda M."/>
            <person name="Ikeno M."/>
            <person name="Ito K."/>
            <person name="Ito S."/>
            <person name="Ito T."/>
            <person name="Ito Y."/>
            <person name="Ito Y."/>
            <person name="Iwabuchi A."/>
            <person name="Kamiya K."/>
            <person name="Karasawa W."/>
            <person name="Kurita K."/>
            <person name="Katagiri S."/>
            <person name="Kikuta A."/>
            <person name="Kobayashi H."/>
            <person name="Kobayashi N."/>
            <person name="Machita K."/>
            <person name="Maehara T."/>
            <person name="Masukawa M."/>
            <person name="Mizubayashi T."/>
            <person name="Mukai Y."/>
            <person name="Nagasaki H."/>
            <person name="Nagata Y."/>
            <person name="Naito S."/>
            <person name="Nakashima M."/>
            <person name="Nakama Y."/>
            <person name="Nakamichi Y."/>
            <person name="Nakamura M."/>
            <person name="Meguro A."/>
            <person name="Negishi M."/>
            <person name="Ohta I."/>
            <person name="Ohta T."/>
            <person name="Okamoto M."/>
            <person name="Ono N."/>
            <person name="Saji S."/>
            <person name="Sakaguchi M."/>
            <person name="Sakai K."/>
            <person name="Shibata M."/>
            <person name="Shimokawa T."/>
            <person name="Song J."/>
            <person name="Takazaki Y."/>
            <person name="Terasawa K."/>
            <person name="Tsugane M."/>
            <person name="Tsuji K."/>
            <person name="Ueda S."/>
            <person name="Waki K."/>
            <person name="Yamagata H."/>
            <person name="Yamamoto M."/>
            <person name="Yamamoto S."/>
            <person name="Yamane H."/>
            <person name="Yoshiki S."/>
            <person name="Yoshihara R."/>
            <person name="Yukawa K."/>
            <person name="Zhong H."/>
            <person name="Yano M."/>
            <person name="Yuan Q."/>
            <person name="Ouyang S."/>
            <person name="Liu J."/>
            <person name="Jones K.M."/>
            <person name="Gansberger K."/>
            <person name="Moffat K."/>
            <person name="Hill J."/>
            <person name="Bera J."/>
            <person name="Fadrosh D."/>
            <person name="Jin S."/>
            <person name="Johri S."/>
            <person name="Kim M."/>
            <person name="Overton L."/>
            <person name="Reardon M."/>
            <person name="Tsitrin T."/>
            <person name="Vuong H."/>
            <person name="Weaver B."/>
            <person name="Ciecko A."/>
            <person name="Tallon L."/>
            <person name="Jackson J."/>
            <person name="Pai G."/>
            <person name="Aken S.V."/>
            <person name="Utterback T."/>
            <person name="Reidmuller S."/>
            <person name="Feldblyum T."/>
            <person name="Hsiao J."/>
            <person name="Zismann V."/>
            <person name="Iobst S."/>
            <person name="de Vazeille A.R."/>
            <person name="Buell C.R."/>
            <person name="Ying K."/>
            <person name="Li Y."/>
            <person name="Lu T."/>
            <person name="Huang Y."/>
            <person name="Zhao Q."/>
            <person name="Feng Q."/>
            <person name="Zhang L."/>
            <person name="Zhu J."/>
            <person name="Weng Q."/>
            <person name="Mu J."/>
            <person name="Lu Y."/>
            <person name="Fan D."/>
            <person name="Liu Y."/>
            <person name="Guan J."/>
            <person name="Zhang Y."/>
            <person name="Yu S."/>
            <person name="Liu X."/>
            <person name="Zhang Y."/>
            <person name="Hong G."/>
            <person name="Han B."/>
            <person name="Choisne N."/>
            <person name="Demange N."/>
            <person name="Orjeda G."/>
            <person name="Samain S."/>
            <person name="Cattolico L."/>
            <person name="Pelletier E."/>
            <person name="Couloux A."/>
            <person name="Segurens B."/>
            <person name="Wincker P."/>
            <person name="D'Hont A."/>
            <person name="Scarpelli C."/>
            <person name="Weissenbach J."/>
            <person name="Salanoubat M."/>
            <person name="Quetier F."/>
            <person name="Yu Y."/>
            <person name="Kim H.R."/>
            <person name="Rambo T."/>
            <person name="Currie J."/>
            <person name="Collura K."/>
            <person name="Luo M."/>
            <person name="Yang T."/>
            <person name="Ammiraju J.S.S."/>
            <person name="Engler F."/>
            <person name="Soderlund C."/>
            <person name="Wing R.A."/>
            <person name="Palmer L.E."/>
            <person name="de la Bastide M."/>
            <person name="Spiegel L."/>
            <person name="Nascimento L."/>
            <person name="Zutavern T."/>
            <person name="O'Shaughnessy A."/>
            <person name="Dike S."/>
            <person name="Dedhia N."/>
            <person name="Preston R."/>
            <person name="Balija V."/>
            <person name="McCombie W.R."/>
            <person name="Chow T."/>
            <person name="Chen H."/>
            <person name="Chung M."/>
            <person name="Chen C."/>
            <person name="Shaw J."/>
            <person name="Wu H."/>
            <person name="Hsiao K."/>
            <person name="Chao Y."/>
            <person name="Chu M."/>
            <person name="Cheng C."/>
            <person name="Hour A."/>
            <person name="Lee P."/>
            <person name="Lin S."/>
            <person name="Lin Y."/>
            <person name="Liou J."/>
            <person name="Liu S."/>
            <person name="Hsing Y."/>
            <person name="Raghuvanshi S."/>
            <person name="Mohanty A."/>
            <person name="Bharti A.K."/>
            <person name="Gaur A."/>
            <person name="Gupta V."/>
            <person name="Kumar D."/>
            <person name="Ravi V."/>
            <person name="Vij S."/>
            <person name="Kapur A."/>
            <person name="Khurana P."/>
            <person name="Khurana P."/>
            <person name="Khurana J.P."/>
            <person name="Tyagi A.K."/>
            <person name="Gaikwad K."/>
            <person name="Singh A."/>
            <person name="Dalal V."/>
            <person name="Srivastava S."/>
            <person name="Dixit A."/>
            <person name="Pal A.K."/>
            <person name="Ghazi I.A."/>
            <person name="Yadav M."/>
            <person name="Pandit A."/>
            <person name="Bhargava A."/>
            <person name="Sureshbabu K."/>
            <person name="Batra K."/>
            <person name="Sharma T.R."/>
            <person name="Mohapatra T."/>
            <person name="Singh N.K."/>
            <person name="Messing J."/>
            <person name="Nelson A.B."/>
            <person name="Fuks G."/>
            <person name="Kavchok S."/>
            <person name="Keizer G."/>
            <person name="Linton E."/>
            <person name="Llaca V."/>
            <person name="Song R."/>
            <person name="Tanyolac B."/>
            <person name="Young S."/>
            <person name="Ho-Il K."/>
            <person name="Hahn J.H."/>
            <person name="Sangsakoo G."/>
            <person name="Vanavichit A."/>
            <person name="de Mattos Luiz.A.T."/>
            <person name="Zimmer P.D."/>
            <person name="Malone G."/>
            <person name="Dellagostin O."/>
            <person name="de Oliveira A.C."/>
            <person name="Bevan M."/>
            <person name="Bancroft I."/>
            <person name="Minx P."/>
            <person name="Cordum H."/>
            <person name="Wilson R."/>
            <person name="Cheng Z."/>
            <person name="Jin W."/>
            <person name="Jiang J."/>
            <person name="Leong S.A."/>
            <person name="Iwama H."/>
            <person name="Gojobori T."/>
            <person name="Itoh T."/>
            <person name="Niimura Y."/>
            <person name="Fujii Y."/>
            <person name="Habara T."/>
            <person name="Sakai H."/>
            <person name="Sato Y."/>
            <person name="Wilson G."/>
            <person name="Kumar K."/>
            <person name="McCouch S."/>
            <person name="Juretic N."/>
            <person name="Hoen D."/>
            <person name="Wright S."/>
            <person name="Bruskiewich R."/>
            <person name="Bureau T."/>
            <person name="Miyao A."/>
            <person name="Hirochika H."/>
            <person name="Nishikawa T."/>
            <person name="Kadowaki K."/>
            <person name="Sugiura M."/>
            <person name="Burr B."/>
            <person name="Sasaki T."/>
        </authorList>
    </citation>
    <scope>NUCLEOTIDE SEQUENCE [LARGE SCALE GENOMIC DNA]</scope>
    <source>
        <strain evidence="7">cv. Nipponbare</strain>
    </source>
</reference>
<protein>
    <submittedName>
        <fullName evidence="6">Os04g0658100 protein</fullName>
    </submittedName>
</protein>
<keyword evidence="3" id="KW-0804">Transcription</keyword>
<dbReference type="KEGG" id="osa:4337266"/>
<evidence type="ECO:0000256" key="4">
    <source>
        <dbReference type="ARBA" id="ARBA00023242"/>
    </source>
</evidence>
<dbReference type="Pfam" id="PF12767">
    <property type="entry name" value="SAGA-Tad1"/>
    <property type="match status" value="1"/>
</dbReference>
<gene>
    <name evidence="6" type="ordered locus">Os04g0658100</name>
</gene>
<evidence type="ECO:0000256" key="3">
    <source>
        <dbReference type="ARBA" id="ARBA00023163"/>
    </source>
</evidence>
<accession>A0A0P0WFW6</accession>
<evidence type="ECO:0000256" key="5">
    <source>
        <dbReference type="SAM" id="MobiDB-lite"/>
    </source>
</evidence>
<dbReference type="CDD" id="cd22933">
    <property type="entry name" value="HFD_HFI1"/>
    <property type="match status" value="1"/>
</dbReference>